<name>V4RSW5_9HYPH</name>
<reference evidence="2 3" key="1">
    <citation type="journal article" date="2014" name="Genome Announc.">
        <title>Draft Genome Sequence of Lutibaculum baratangense Strain AMV1T, Isolated from a Mud Volcano in Andamans, India.</title>
        <authorList>
            <person name="Singh A."/>
            <person name="Sreenivas A."/>
            <person name="Sathyanarayana Reddy G."/>
            <person name="Pinnaka A.K."/>
            <person name="Shivaji S."/>
        </authorList>
    </citation>
    <scope>NUCLEOTIDE SEQUENCE [LARGE SCALE GENOMIC DNA]</scope>
    <source>
        <strain evidence="2 3">AMV1</strain>
    </source>
</reference>
<dbReference type="EMBL" id="AWXZ01000016">
    <property type="protein sequence ID" value="ESR26225.1"/>
    <property type="molecule type" value="Genomic_DNA"/>
</dbReference>
<accession>V4RSW5</accession>
<keyword evidence="3" id="KW-1185">Reference proteome</keyword>
<dbReference type="Proteomes" id="UP000017819">
    <property type="component" value="Unassembled WGS sequence"/>
</dbReference>
<evidence type="ECO:0000313" key="3">
    <source>
        <dbReference type="Proteomes" id="UP000017819"/>
    </source>
</evidence>
<protein>
    <submittedName>
        <fullName evidence="2">Uncharacterized protein</fullName>
    </submittedName>
</protein>
<organism evidence="2 3">
    <name type="scientific">Lutibaculum baratangense AMV1</name>
    <dbReference type="NCBI Taxonomy" id="631454"/>
    <lineage>
        <taxon>Bacteria</taxon>
        <taxon>Pseudomonadati</taxon>
        <taxon>Pseudomonadota</taxon>
        <taxon>Alphaproteobacteria</taxon>
        <taxon>Hyphomicrobiales</taxon>
        <taxon>Tepidamorphaceae</taxon>
        <taxon>Lutibaculum</taxon>
    </lineage>
</organism>
<proteinExistence type="predicted"/>
<comment type="caution">
    <text evidence="2">The sequence shown here is derived from an EMBL/GenBank/DDBJ whole genome shotgun (WGS) entry which is preliminary data.</text>
</comment>
<feature type="compositionally biased region" description="Low complexity" evidence="1">
    <location>
        <begin position="16"/>
        <end position="26"/>
    </location>
</feature>
<sequence>MLAPTPPPGGRRRVGPARAAEAPPRASFCRPRASSDGLWPPAKEKPRTCRGFRVRCGPRRKRPIEAGPSPA</sequence>
<dbReference type="AlphaFoldDB" id="V4RSW5"/>
<evidence type="ECO:0000313" key="2">
    <source>
        <dbReference type="EMBL" id="ESR26225.1"/>
    </source>
</evidence>
<evidence type="ECO:0000256" key="1">
    <source>
        <dbReference type="SAM" id="MobiDB-lite"/>
    </source>
</evidence>
<feature type="region of interest" description="Disordered" evidence="1">
    <location>
        <begin position="1"/>
        <end position="46"/>
    </location>
</feature>
<gene>
    <name evidence="2" type="ORF">N177_1084</name>
</gene>